<reference evidence="2 3" key="1">
    <citation type="submission" date="2024-01" db="EMBL/GenBank/DDBJ databases">
        <title>The genomes of 5 underutilized Papilionoideae crops provide insights into root nodulation and disease resistanc.</title>
        <authorList>
            <person name="Jiang F."/>
        </authorList>
    </citation>
    <scope>NUCLEOTIDE SEQUENCE [LARGE SCALE GENOMIC DNA]</scope>
    <source>
        <strain evidence="2">JINMINGXINNONG_FW02</strain>
        <tissue evidence="2">Leaves</tissue>
    </source>
</reference>
<proteinExistence type="predicted"/>
<feature type="region of interest" description="Disordered" evidence="1">
    <location>
        <begin position="66"/>
        <end position="89"/>
    </location>
</feature>
<sequence length="89" mass="9405">MKDKILVSGRELLVGEGDEDDLIDIPSEATIDERANPVECMGDGGGDETGKCGGAVVDKLVQGDIETQAGEHEKRVEMNSARPAFNMSG</sequence>
<protein>
    <submittedName>
        <fullName evidence="2">Uncharacterized protein</fullName>
    </submittedName>
</protein>
<accession>A0AAN9N7S1</accession>
<gene>
    <name evidence="2" type="ORF">VNO80_10259</name>
</gene>
<evidence type="ECO:0000313" key="3">
    <source>
        <dbReference type="Proteomes" id="UP001374584"/>
    </source>
</evidence>
<organism evidence="2 3">
    <name type="scientific">Phaseolus coccineus</name>
    <name type="common">Scarlet runner bean</name>
    <name type="synonym">Phaseolus multiflorus</name>
    <dbReference type="NCBI Taxonomy" id="3886"/>
    <lineage>
        <taxon>Eukaryota</taxon>
        <taxon>Viridiplantae</taxon>
        <taxon>Streptophyta</taxon>
        <taxon>Embryophyta</taxon>
        <taxon>Tracheophyta</taxon>
        <taxon>Spermatophyta</taxon>
        <taxon>Magnoliopsida</taxon>
        <taxon>eudicotyledons</taxon>
        <taxon>Gunneridae</taxon>
        <taxon>Pentapetalae</taxon>
        <taxon>rosids</taxon>
        <taxon>fabids</taxon>
        <taxon>Fabales</taxon>
        <taxon>Fabaceae</taxon>
        <taxon>Papilionoideae</taxon>
        <taxon>50 kb inversion clade</taxon>
        <taxon>NPAAA clade</taxon>
        <taxon>indigoferoid/millettioid clade</taxon>
        <taxon>Phaseoleae</taxon>
        <taxon>Phaseolus</taxon>
    </lineage>
</organism>
<keyword evidence="3" id="KW-1185">Reference proteome</keyword>
<name>A0AAN9N7S1_PHACN</name>
<dbReference type="AlphaFoldDB" id="A0AAN9N7S1"/>
<evidence type="ECO:0000256" key="1">
    <source>
        <dbReference type="SAM" id="MobiDB-lite"/>
    </source>
</evidence>
<dbReference type="Proteomes" id="UP001374584">
    <property type="component" value="Unassembled WGS sequence"/>
</dbReference>
<evidence type="ECO:0000313" key="2">
    <source>
        <dbReference type="EMBL" id="KAK7368235.1"/>
    </source>
</evidence>
<comment type="caution">
    <text evidence="2">The sequence shown here is derived from an EMBL/GenBank/DDBJ whole genome shotgun (WGS) entry which is preliminary data.</text>
</comment>
<dbReference type="EMBL" id="JAYMYR010000004">
    <property type="protein sequence ID" value="KAK7368235.1"/>
    <property type="molecule type" value="Genomic_DNA"/>
</dbReference>